<dbReference type="Pfam" id="PF13646">
    <property type="entry name" value="HEAT_2"/>
    <property type="match status" value="1"/>
</dbReference>
<feature type="compositionally biased region" description="Low complexity" evidence="1">
    <location>
        <begin position="20"/>
        <end position="35"/>
    </location>
</feature>
<keyword evidence="3" id="KW-1185">Reference proteome</keyword>
<name>A0A1H8KMS1_9EURY</name>
<dbReference type="Gene3D" id="1.25.10.10">
    <property type="entry name" value="Leucine-rich Repeat Variant"/>
    <property type="match status" value="1"/>
</dbReference>
<feature type="compositionally biased region" description="Acidic residues" evidence="1">
    <location>
        <begin position="1"/>
        <end position="19"/>
    </location>
</feature>
<evidence type="ECO:0000313" key="3">
    <source>
        <dbReference type="Proteomes" id="UP000198775"/>
    </source>
</evidence>
<dbReference type="InterPro" id="IPR016024">
    <property type="entry name" value="ARM-type_fold"/>
</dbReference>
<evidence type="ECO:0000256" key="1">
    <source>
        <dbReference type="SAM" id="MobiDB-lite"/>
    </source>
</evidence>
<dbReference type="AlphaFoldDB" id="A0A1H8KMS1"/>
<dbReference type="PANTHER" id="PTHR12697:SF5">
    <property type="entry name" value="DEOXYHYPUSINE HYDROXYLASE"/>
    <property type="match status" value="1"/>
</dbReference>
<organism evidence="2 3">
    <name type="scientific">Halorientalis persicus</name>
    <dbReference type="NCBI Taxonomy" id="1367881"/>
    <lineage>
        <taxon>Archaea</taxon>
        <taxon>Methanobacteriati</taxon>
        <taxon>Methanobacteriota</taxon>
        <taxon>Stenosarchaea group</taxon>
        <taxon>Halobacteria</taxon>
        <taxon>Halobacteriales</taxon>
        <taxon>Haloarculaceae</taxon>
        <taxon>Halorientalis</taxon>
    </lineage>
</organism>
<feature type="compositionally biased region" description="Basic and acidic residues" evidence="1">
    <location>
        <begin position="85"/>
        <end position="100"/>
    </location>
</feature>
<proteinExistence type="predicted"/>
<reference evidence="3" key="1">
    <citation type="submission" date="2016-10" db="EMBL/GenBank/DDBJ databases">
        <authorList>
            <person name="Varghese N."/>
            <person name="Submissions S."/>
        </authorList>
    </citation>
    <scope>NUCLEOTIDE SEQUENCE [LARGE SCALE GENOMIC DNA]</scope>
    <source>
        <strain evidence="3">IBRC-M 10043</strain>
    </source>
</reference>
<evidence type="ECO:0000313" key="2">
    <source>
        <dbReference type="EMBL" id="SEN94232.1"/>
    </source>
</evidence>
<dbReference type="SMART" id="SM00567">
    <property type="entry name" value="EZ_HEAT"/>
    <property type="match status" value="4"/>
</dbReference>
<sequence>MSNGDDGDGANEADTDAETAPEGGADVPAADAAAVGNRLDSVEDALEDAETEADLDAIDADLDAIEEAVEALEPDDEDEENEEAAELRDRLDSLREDVESQRGPYAEDVTETIDAAADTVETTEWTEDGELEVIPAVEEFLDSAGSQLVETFEPDSDEMADLAAELRTVSEIVDDTNLDADDDAETIETLLEAAEGLEADLDDAEEWDDLLVREQLDAQGFYDPLDPENRKDFPAEWNAVKLHEKAYKDGDEEAVEMILLGLETFESDFMEENVLDSLERIAPPEATEDLLAMAEKRNKQAIRILGRIGAEDALDTIEEYVEGGDVALRKVTLRAIGAIGAERSTQVVADQLVDDDAEVRSTAARALGLLGDTRAIDPLADVLAEDDADEVRASAAWALNRIGTERAREAAADYADDRAYLVQVEAEKAAESTSA</sequence>
<gene>
    <name evidence="2" type="ORF">SAMN05216388_1006118</name>
</gene>
<feature type="compositionally biased region" description="Acidic residues" evidence="1">
    <location>
        <begin position="71"/>
        <end position="84"/>
    </location>
</feature>
<dbReference type="PANTHER" id="PTHR12697">
    <property type="entry name" value="PBS LYASE HEAT-LIKE PROTEIN"/>
    <property type="match status" value="1"/>
</dbReference>
<dbReference type="RefSeq" id="WP_092659101.1">
    <property type="nucleotide sequence ID" value="NZ_FOCX01000006.1"/>
</dbReference>
<protein>
    <submittedName>
        <fullName evidence="2">HEAT repeat-containing protein</fullName>
    </submittedName>
</protein>
<feature type="region of interest" description="Disordered" evidence="1">
    <location>
        <begin position="71"/>
        <end position="105"/>
    </location>
</feature>
<dbReference type="InterPro" id="IPR011989">
    <property type="entry name" value="ARM-like"/>
</dbReference>
<dbReference type="Proteomes" id="UP000198775">
    <property type="component" value="Unassembled WGS sequence"/>
</dbReference>
<dbReference type="OrthoDB" id="293146at2157"/>
<dbReference type="SUPFAM" id="SSF48371">
    <property type="entry name" value="ARM repeat"/>
    <property type="match status" value="1"/>
</dbReference>
<dbReference type="EMBL" id="FOCX01000006">
    <property type="protein sequence ID" value="SEN94232.1"/>
    <property type="molecule type" value="Genomic_DNA"/>
</dbReference>
<dbReference type="InterPro" id="IPR004155">
    <property type="entry name" value="PBS_lyase_HEAT"/>
</dbReference>
<accession>A0A1H8KMS1</accession>
<feature type="region of interest" description="Disordered" evidence="1">
    <location>
        <begin position="1"/>
        <end position="50"/>
    </location>
</feature>
<dbReference type="GO" id="GO:0016491">
    <property type="term" value="F:oxidoreductase activity"/>
    <property type="evidence" value="ECO:0007669"/>
    <property type="project" value="TreeGrafter"/>
</dbReference>